<evidence type="ECO:0000256" key="1">
    <source>
        <dbReference type="SAM" id="Coils"/>
    </source>
</evidence>
<evidence type="ECO:0000313" key="3">
    <source>
        <dbReference type="Proteomes" id="UP000229081"/>
    </source>
</evidence>
<proteinExistence type="predicted"/>
<keyword evidence="3" id="KW-1185">Reference proteome</keyword>
<dbReference type="SUPFAM" id="SSF46785">
    <property type="entry name" value="Winged helix' DNA-binding domain"/>
    <property type="match status" value="1"/>
</dbReference>
<feature type="coiled-coil region" evidence="1">
    <location>
        <begin position="78"/>
        <end position="105"/>
    </location>
</feature>
<sequence length="131" mass="14685">MKGPVVTYPAISKMVAAGLVRSESTSSKLKTRLLTLTADGETRMNDWICDPERAASVGLDPFRLRAGMWDAIAPATRRRAFEALCQRIESEIEALAARLADLDTVETQRIELAIVLQRSRLSWLDQRLKEK</sequence>
<dbReference type="AlphaFoldDB" id="A0A2K8MDS2"/>
<organism evidence="2 3">
    <name type="scientific">Sphingomonas psychrotolerans</name>
    <dbReference type="NCBI Taxonomy" id="1327635"/>
    <lineage>
        <taxon>Bacteria</taxon>
        <taxon>Pseudomonadati</taxon>
        <taxon>Pseudomonadota</taxon>
        <taxon>Alphaproteobacteria</taxon>
        <taxon>Sphingomonadales</taxon>
        <taxon>Sphingomonadaceae</taxon>
        <taxon>Sphingomonas</taxon>
    </lineage>
</organism>
<dbReference type="Proteomes" id="UP000229081">
    <property type="component" value="Chromosome"/>
</dbReference>
<dbReference type="KEGG" id="sphc:CVN68_03210"/>
<evidence type="ECO:0008006" key="4">
    <source>
        <dbReference type="Google" id="ProtNLM"/>
    </source>
</evidence>
<dbReference type="InterPro" id="IPR036390">
    <property type="entry name" value="WH_DNA-bd_sf"/>
</dbReference>
<gene>
    <name evidence="2" type="ORF">CVN68_03210</name>
</gene>
<protein>
    <recommendedName>
        <fullName evidence="4">Transcription regulator PadR N-terminal domain-containing protein</fullName>
    </recommendedName>
</protein>
<reference evidence="2 3" key="1">
    <citation type="submission" date="2017-11" db="EMBL/GenBank/DDBJ databases">
        <title>Complete genome sequence of Sphingomonas sp. Strain Cra20, a psychrotolerant potential plant growth promoting rhizobacteria.</title>
        <authorList>
            <person name="Luo Y."/>
        </authorList>
    </citation>
    <scope>NUCLEOTIDE SEQUENCE [LARGE SCALE GENOMIC DNA]</scope>
    <source>
        <strain evidence="2 3">Cra20</strain>
    </source>
</reference>
<name>A0A2K8MDS2_9SPHN</name>
<accession>A0A2K8MDS2</accession>
<keyword evidence="1" id="KW-0175">Coiled coil</keyword>
<dbReference type="EMBL" id="CP024923">
    <property type="protein sequence ID" value="ATY31114.1"/>
    <property type="molecule type" value="Genomic_DNA"/>
</dbReference>
<evidence type="ECO:0000313" key="2">
    <source>
        <dbReference type="EMBL" id="ATY31114.1"/>
    </source>
</evidence>